<dbReference type="Pfam" id="PF10172">
    <property type="entry name" value="DDA1"/>
    <property type="match status" value="1"/>
</dbReference>
<keyword evidence="3" id="KW-1185">Reference proteome</keyword>
<sequence length="76" mass="8114">MDAPNPSSSGASPFLANLPSRGLFSSTVVSSNPGGMRVYVCNHDTSPPGLRILYLVVFQHAVATCKAYCNSFKYLC</sequence>
<evidence type="ECO:0000313" key="3">
    <source>
        <dbReference type="Proteomes" id="UP000289340"/>
    </source>
</evidence>
<dbReference type="AlphaFoldDB" id="A0A445G659"/>
<evidence type="ECO:0000259" key="1">
    <source>
        <dbReference type="Pfam" id="PF10172"/>
    </source>
</evidence>
<evidence type="ECO:0000313" key="2">
    <source>
        <dbReference type="EMBL" id="RZB56661.1"/>
    </source>
</evidence>
<reference evidence="2 3" key="1">
    <citation type="submission" date="2018-09" db="EMBL/GenBank/DDBJ databases">
        <title>A high-quality reference genome of wild soybean provides a powerful tool to mine soybean genomes.</title>
        <authorList>
            <person name="Xie M."/>
            <person name="Chung C.Y.L."/>
            <person name="Li M.-W."/>
            <person name="Wong F.-L."/>
            <person name="Chan T.-F."/>
            <person name="Lam H.-M."/>
        </authorList>
    </citation>
    <scope>NUCLEOTIDE SEQUENCE [LARGE SCALE GENOMIC DNA]</scope>
    <source>
        <strain evidence="3">cv. W05</strain>
        <tissue evidence="2">Hypocotyl of etiolated seedlings</tissue>
    </source>
</reference>
<name>A0A445G659_GLYSO</name>
<accession>A0A445G659</accession>
<organism evidence="2 3">
    <name type="scientific">Glycine soja</name>
    <name type="common">Wild soybean</name>
    <dbReference type="NCBI Taxonomy" id="3848"/>
    <lineage>
        <taxon>Eukaryota</taxon>
        <taxon>Viridiplantae</taxon>
        <taxon>Streptophyta</taxon>
        <taxon>Embryophyta</taxon>
        <taxon>Tracheophyta</taxon>
        <taxon>Spermatophyta</taxon>
        <taxon>Magnoliopsida</taxon>
        <taxon>eudicotyledons</taxon>
        <taxon>Gunneridae</taxon>
        <taxon>Pentapetalae</taxon>
        <taxon>rosids</taxon>
        <taxon>fabids</taxon>
        <taxon>Fabales</taxon>
        <taxon>Fabaceae</taxon>
        <taxon>Papilionoideae</taxon>
        <taxon>50 kb inversion clade</taxon>
        <taxon>NPAAA clade</taxon>
        <taxon>indigoferoid/millettioid clade</taxon>
        <taxon>Phaseoleae</taxon>
        <taxon>Glycine</taxon>
        <taxon>Glycine subgen. Soja</taxon>
    </lineage>
</organism>
<feature type="domain" description="DET1- and DDB1-associated protein 1" evidence="1">
    <location>
        <begin position="14"/>
        <end position="49"/>
    </location>
</feature>
<dbReference type="InterPro" id="IPR018276">
    <property type="entry name" value="DDA1_dom"/>
</dbReference>
<gene>
    <name evidence="2" type="ORF">D0Y65_045681</name>
</gene>
<proteinExistence type="predicted"/>
<dbReference type="Proteomes" id="UP000289340">
    <property type="component" value="Chromosome 17"/>
</dbReference>
<protein>
    <recommendedName>
        <fullName evidence="1">DET1- and DDB1-associated protein 1 domain-containing protein</fullName>
    </recommendedName>
</protein>
<dbReference type="EMBL" id="QZWG01000017">
    <property type="protein sequence ID" value="RZB56661.1"/>
    <property type="molecule type" value="Genomic_DNA"/>
</dbReference>
<comment type="caution">
    <text evidence="2">The sequence shown here is derived from an EMBL/GenBank/DDBJ whole genome shotgun (WGS) entry which is preliminary data.</text>
</comment>